<gene>
    <name evidence="2" type="ORF">DM02DRAFT_662886</name>
</gene>
<evidence type="ECO:0000313" key="2">
    <source>
        <dbReference type="EMBL" id="PVH92498.1"/>
    </source>
</evidence>
<keyword evidence="3" id="KW-1185">Reference proteome</keyword>
<accession>A0A2V1D3A9</accession>
<dbReference type="Proteomes" id="UP000244855">
    <property type="component" value="Unassembled WGS sequence"/>
</dbReference>
<proteinExistence type="predicted"/>
<reference evidence="2 3" key="1">
    <citation type="journal article" date="2018" name="Sci. Rep.">
        <title>Comparative genomics provides insights into the lifestyle and reveals functional heterogeneity of dark septate endophytic fungi.</title>
        <authorList>
            <person name="Knapp D.G."/>
            <person name="Nemeth J.B."/>
            <person name="Barry K."/>
            <person name="Hainaut M."/>
            <person name="Henrissat B."/>
            <person name="Johnson J."/>
            <person name="Kuo A."/>
            <person name="Lim J.H.P."/>
            <person name="Lipzen A."/>
            <person name="Nolan M."/>
            <person name="Ohm R.A."/>
            <person name="Tamas L."/>
            <person name="Grigoriev I.V."/>
            <person name="Spatafora J.W."/>
            <person name="Nagy L.G."/>
            <person name="Kovacs G.M."/>
        </authorList>
    </citation>
    <scope>NUCLEOTIDE SEQUENCE [LARGE SCALE GENOMIC DNA]</scope>
    <source>
        <strain evidence="2 3">DSE2036</strain>
    </source>
</reference>
<feature type="region of interest" description="Disordered" evidence="1">
    <location>
        <begin position="1"/>
        <end position="75"/>
    </location>
</feature>
<evidence type="ECO:0000256" key="1">
    <source>
        <dbReference type="SAM" id="MobiDB-lite"/>
    </source>
</evidence>
<organism evidence="2 3">
    <name type="scientific">Periconia macrospinosa</name>
    <dbReference type="NCBI Taxonomy" id="97972"/>
    <lineage>
        <taxon>Eukaryota</taxon>
        <taxon>Fungi</taxon>
        <taxon>Dikarya</taxon>
        <taxon>Ascomycota</taxon>
        <taxon>Pezizomycotina</taxon>
        <taxon>Dothideomycetes</taxon>
        <taxon>Pleosporomycetidae</taxon>
        <taxon>Pleosporales</taxon>
        <taxon>Massarineae</taxon>
        <taxon>Periconiaceae</taxon>
        <taxon>Periconia</taxon>
    </lineage>
</organism>
<dbReference type="AlphaFoldDB" id="A0A2V1D3A9"/>
<feature type="region of interest" description="Disordered" evidence="1">
    <location>
        <begin position="89"/>
        <end position="138"/>
    </location>
</feature>
<feature type="compositionally biased region" description="Polar residues" evidence="1">
    <location>
        <begin position="97"/>
        <end position="110"/>
    </location>
</feature>
<protein>
    <submittedName>
        <fullName evidence="2">Uncharacterized protein</fullName>
    </submittedName>
</protein>
<feature type="compositionally biased region" description="Polar residues" evidence="1">
    <location>
        <begin position="41"/>
        <end position="72"/>
    </location>
</feature>
<name>A0A2V1D3A9_9PLEO</name>
<dbReference type="EMBL" id="KZ805677">
    <property type="protein sequence ID" value="PVH92498.1"/>
    <property type="molecule type" value="Genomic_DNA"/>
</dbReference>
<evidence type="ECO:0000313" key="3">
    <source>
        <dbReference type="Proteomes" id="UP000244855"/>
    </source>
</evidence>
<sequence>MKSINRQSLDHRGHPEFTNQGDLPYKSALSNERAQAALSPDNRQINEGTECSQDSAICHTNQPSPANASTRALSVRKTQRFALQISPLRRTRVIERNPQSRNRSITNQNRQSKDHRGHPEFTNQGDLPYKSALSGEGV</sequence>